<gene>
    <name evidence="1" type="ORF">AVEN_266691_1</name>
</gene>
<dbReference type="AlphaFoldDB" id="A0A4Y2RZF8"/>
<dbReference type="Proteomes" id="UP000499080">
    <property type="component" value="Unassembled WGS sequence"/>
</dbReference>
<feature type="non-terminal residue" evidence="1">
    <location>
        <position position="1"/>
    </location>
</feature>
<keyword evidence="2" id="KW-1185">Reference proteome</keyword>
<dbReference type="EMBL" id="BGPR01148766">
    <property type="protein sequence ID" value="GBN81242.1"/>
    <property type="molecule type" value="Genomic_DNA"/>
</dbReference>
<proteinExistence type="predicted"/>
<reference evidence="1 2" key="1">
    <citation type="journal article" date="2019" name="Sci. Rep.">
        <title>Orb-weaving spider Araneus ventricosus genome elucidates the spidroin gene catalogue.</title>
        <authorList>
            <person name="Kono N."/>
            <person name="Nakamura H."/>
            <person name="Ohtoshi R."/>
            <person name="Moran D.A.P."/>
            <person name="Shinohara A."/>
            <person name="Yoshida Y."/>
            <person name="Fujiwara M."/>
            <person name="Mori M."/>
            <person name="Tomita M."/>
            <person name="Arakawa K."/>
        </authorList>
    </citation>
    <scope>NUCLEOTIDE SEQUENCE [LARGE SCALE GENOMIC DNA]</scope>
</reference>
<evidence type="ECO:0000313" key="2">
    <source>
        <dbReference type="Proteomes" id="UP000499080"/>
    </source>
</evidence>
<accession>A0A4Y2RZF8</accession>
<evidence type="ECO:0000313" key="1">
    <source>
        <dbReference type="EMBL" id="GBN81242.1"/>
    </source>
</evidence>
<name>A0A4Y2RZF8_ARAVE</name>
<comment type="caution">
    <text evidence="1">The sequence shown here is derived from an EMBL/GenBank/DDBJ whole genome shotgun (WGS) entry which is preliminary data.</text>
</comment>
<protein>
    <submittedName>
        <fullName evidence="1">Uncharacterized protein</fullName>
    </submittedName>
</protein>
<organism evidence="1 2">
    <name type="scientific">Araneus ventricosus</name>
    <name type="common">Orbweaver spider</name>
    <name type="synonym">Epeira ventricosa</name>
    <dbReference type="NCBI Taxonomy" id="182803"/>
    <lineage>
        <taxon>Eukaryota</taxon>
        <taxon>Metazoa</taxon>
        <taxon>Ecdysozoa</taxon>
        <taxon>Arthropoda</taxon>
        <taxon>Chelicerata</taxon>
        <taxon>Arachnida</taxon>
        <taxon>Araneae</taxon>
        <taxon>Araneomorphae</taxon>
        <taxon>Entelegynae</taxon>
        <taxon>Araneoidea</taxon>
        <taxon>Araneidae</taxon>
        <taxon>Araneus</taxon>
    </lineage>
</organism>
<sequence>WPTDKRLAQSEANTLDTCIIPYPNSSVELNIAPSFNGIHTFQKTFPLRFYASPPEMRRYYIAEDGNCFLIFQ</sequence>